<reference evidence="4 5" key="1">
    <citation type="journal article" date="2021" name="Elife">
        <title>Chloroplast acquisition without the gene transfer in kleptoplastic sea slugs, Plakobranchus ocellatus.</title>
        <authorList>
            <person name="Maeda T."/>
            <person name="Takahashi S."/>
            <person name="Yoshida T."/>
            <person name="Shimamura S."/>
            <person name="Takaki Y."/>
            <person name="Nagai Y."/>
            <person name="Toyoda A."/>
            <person name="Suzuki Y."/>
            <person name="Arimoto A."/>
            <person name="Ishii H."/>
            <person name="Satoh N."/>
            <person name="Nishiyama T."/>
            <person name="Hasebe M."/>
            <person name="Maruyama T."/>
            <person name="Minagawa J."/>
            <person name="Obokata J."/>
            <person name="Shigenobu S."/>
        </authorList>
    </citation>
    <scope>NUCLEOTIDE SEQUENCE [LARGE SCALE GENOMIC DNA]</scope>
</reference>
<sequence>TGVSNHCKDEKYPGHNPFSEPESFNIKYLVESLQNRLDAYVSVHSYSQIKTSKAMARRHCEDEGKYVEQRRERPRRMET</sequence>
<dbReference type="Proteomes" id="UP000735302">
    <property type="component" value="Unassembled WGS sequence"/>
</dbReference>
<dbReference type="SUPFAM" id="SSF53187">
    <property type="entry name" value="Zn-dependent exopeptidases"/>
    <property type="match status" value="1"/>
</dbReference>
<feature type="compositionally biased region" description="Basic and acidic residues" evidence="2">
    <location>
        <begin position="58"/>
        <end position="79"/>
    </location>
</feature>
<keyword evidence="4" id="KW-0645">Protease</keyword>
<evidence type="ECO:0000256" key="1">
    <source>
        <dbReference type="ARBA" id="ARBA00005988"/>
    </source>
</evidence>
<name>A0AAV3ZF69_9GAST</name>
<feature type="domain" description="Peptidase M14" evidence="3">
    <location>
        <begin position="3"/>
        <end position="49"/>
    </location>
</feature>
<organism evidence="4 5">
    <name type="scientific">Plakobranchus ocellatus</name>
    <dbReference type="NCBI Taxonomy" id="259542"/>
    <lineage>
        <taxon>Eukaryota</taxon>
        <taxon>Metazoa</taxon>
        <taxon>Spiralia</taxon>
        <taxon>Lophotrochozoa</taxon>
        <taxon>Mollusca</taxon>
        <taxon>Gastropoda</taxon>
        <taxon>Heterobranchia</taxon>
        <taxon>Euthyneura</taxon>
        <taxon>Panpulmonata</taxon>
        <taxon>Sacoglossa</taxon>
        <taxon>Placobranchoidea</taxon>
        <taxon>Plakobranchidae</taxon>
        <taxon>Plakobranchus</taxon>
    </lineage>
</organism>
<dbReference type="Pfam" id="PF00246">
    <property type="entry name" value="Peptidase_M14"/>
    <property type="match status" value="1"/>
</dbReference>
<protein>
    <submittedName>
        <fullName evidence="4">Carboxypeptidase a</fullName>
    </submittedName>
</protein>
<proteinExistence type="inferred from homology"/>
<evidence type="ECO:0000313" key="4">
    <source>
        <dbReference type="EMBL" id="GFN93961.1"/>
    </source>
</evidence>
<evidence type="ECO:0000256" key="2">
    <source>
        <dbReference type="SAM" id="MobiDB-lite"/>
    </source>
</evidence>
<comment type="caution">
    <text evidence="4">The sequence shown here is derived from an EMBL/GenBank/DDBJ whole genome shotgun (WGS) entry which is preliminary data.</text>
</comment>
<feature type="non-terminal residue" evidence="4">
    <location>
        <position position="1"/>
    </location>
</feature>
<keyword evidence="5" id="KW-1185">Reference proteome</keyword>
<keyword evidence="4" id="KW-0378">Hydrolase</keyword>
<dbReference type="AlphaFoldDB" id="A0AAV3ZF69"/>
<keyword evidence="4" id="KW-0121">Carboxypeptidase</keyword>
<dbReference type="Gene3D" id="3.40.630.10">
    <property type="entry name" value="Zn peptidases"/>
    <property type="match status" value="1"/>
</dbReference>
<dbReference type="GO" id="GO:0006508">
    <property type="term" value="P:proteolysis"/>
    <property type="evidence" value="ECO:0007669"/>
    <property type="project" value="InterPro"/>
</dbReference>
<dbReference type="GO" id="GO:0004181">
    <property type="term" value="F:metallocarboxypeptidase activity"/>
    <property type="evidence" value="ECO:0007669"/>
    <property type="project" value="InterPro"/>
</dbReference>
<evidence type="ECO:0000259" key="3">
    <source>
        <dbReference type="Pfam" id="PF00246"/>
    </source>
</evidence>
<evidence type="ECO:0000313" key="5">
    <source>
        <dbReference type="Proteomes" id="UP000735302"/>
    </source>
</evidence>
<gene>
    <name evidence="4" type="ORF">PoB_002046700</name>
</gene>
<dbReference type="InterPro" id="IPR000834">
    <property type="entry name" value="Peptidase_M14"/>
</dbReference>
<feature type="region of interest" description="Disordered" evidence="2">
    <location>
        <begin position="54"/>
        <end position="79"/>
    </location>
</feature>
<accession>A0AAV3ZF69</accession>
<dbReference type="EMBL" id="BLXT01002384">
    <property type="protein sequence ID" value="GFN93961.1"/>
    <property type="molecule type" value="Genomic_DNA"/>
</dbReference>
<comment type="similarity">
    <text evidence="1">Belongs to the peptidase M14 family.</text>
</comment>
<dbReference type="GO" id="GO:0008270">
    <property type="term" value="F:zinc ion binding"/>
    <property type="evidence" value="ECO:0007669"/>
    <property type="project" value="InterPro"/>
</dbReference>